<proteinExistence type="predicted"/>
<accession>A0A3M3G1F0</accession>
<dbReference type="InterPro" id="IPR014914">
    <property type="entry name" value="RES_dom"/>
</dbReference>
<evidence type="ECO:0000313" key="2">
    <source>
        <dbReference type="EMBL" id="RMM67588.1"/>
    </source>
</evidence>
<reference evidence="2 3" key="1">
    <citation type="submission" date="2018-08" db="EMBL/GenBank/DDBJ databases">
        <title>Recombination of ecologically and evolutionarily significant loci maintains genetic cohesion in the Pseudomonas syringae species complex.</title>
        <authorList>
            <person name="Dillon M."/>
            <person name="Thakur S."/>
            <person name="Almeida R.N.D."/>
            <person name="Weir B.S."/>
            <person name="Guttman D.S."/>
        </authorList>
    </citation>
    <scope>NUCLEOTIDE SEQUENCE [LARGE SCALE GENOMIC DNA]</scope>
    <source>
        <strain evidence="2 3">ICMP 4324</strain>
    </source>
</reference>
<feature type="domain" description="RES" evidence="1">
    <location>
        <begin position="89"/>
        <end position="246"/>
    </location>
</feature>
<dbReference type="SMART" id="SM00953">
    <property type="entry name" value="RES"/>
    <property type="match status" value="1"/>
</dbReference>
<name>A0A3M3G1F0_PSESG</name>
<dbReference type="AlphaFoldDB" id="A0A3M3G1F0"/>
<evidence type="ECO:0000259" key="1">
    <source>
        <dbReference type="SMART" id="SM00953"/>
    </source>
</evidence>
<dbReference type="EMBL" id="RBON01000180">
    <property type="protein sequence ID" value="RMM67588.1"/>
    <property type="molecule type" value="Genomic_DNA"/>
</dbReference>
<dbReference type="Proteomes" id="UP000276829">
    <property type="component" value="Unassembled WGS sequence"/>
</dbReference>
<comment type="caution">
    <text evidence="2">The sequence shown here is derived from an EMBL/GenBank/DDBJ whole genome shotgun (WGS) entry which is preliminary data.</text>
</comment>
<gene>
    <name evidence="2" type="ORF">ALQ73_01375</name>
</gene>
<evidence type="ECO:0000313" key="3">
    <source>
        <dbReference type="Proteomes" id="UP000276829"/>
    </source>
</evidence>
<dbReference type="Pfam" id="PF08808">
    <property type="entry name" value="RES"/>
    <property type="match status" value="1"/>
</dbReference>
<protein>
    <recommendedName>
        <fullName evidence="1">RES domain-containing protein</fullName>
    </recommendedName>
</protein>
<sequence>MNYTHMPYLPSDFRYQWGEFQRDWRTGTASSMKARNRSWTGCSRIWRSIPPHQATMRWCGFFRRKEAPSIYRARSCATAGDVSKISADPACNLSAPPKEIAGEGRMNLAGVPAFYGAFERKTCVAELRPPVGGTVVSGEFKLTGSIKVLDFGRFESADLGPEPSFFESNYFEKRGRRQFLKYLHNLITVPVLPGSERNYLTSQAVAEYLATHCKPRIAGLIFKSVQAPMGNNIVLFSHVACAPTPTFWSVDGAMGVTGAKPSSGSCIEYVADSLVYHDVRYVAHETADEPLSEDKTYVQTGVRVGILTTPDECHCRGRTRQGL</sequence>
<organism evidence="2 3">
    <name type="scientific">Pseudomonas savastanoi pv. glycinea</name>
    <name type="common">Pseudomonas syringae pv. glycinea</name>
    <dbReference type="NCBI Taxonomy" id="318"/>
    <lineage>
        <taxon>Bacteria</taxon>
        <taxon>Pseudomonadati</taxon>
        <taxon>Pseudomonadota</taxon>
        <taxon>Gammaproteobacteria</taxon>
        <taxon>Pseudomonadales</taxon>
        <taxon>Pseudomonadaceae</taxon>
        <taxon>Pseudomonas</taxon>
    </lineage>
</organism>